<evidence type="ECO:0000313" key="3">
    <source>
        <dbReference type="Proteomes" id="UP001310594"/>
    </source>
</evidence>
<feature type="compositionally biased region" description="Basic and acidic residues" evidence="1">
    <location>
        <begin position="677"/>
        <end position="710"/>
    </location>
</feature>
<feature type="region of interest" description="Disordered" evidence="1">
    <location>
        <begin position="504"/>
        <end position="797"/>
    </location>
</feature>
<feature type="compositionally biased region" description="Polar residues" evidence="1">
    <location>
        <begin position="70"/>
        <end position="86"/>
    </location>
</feature>
<proteinExistence type="predicted"/>
<gene>
    <name evidence="2" type="ORF">LTR97_004841</name>
</gene>
<protein>
    <submittedName>
        <fullName evidence="2">Uncharacterized protein</fullName>
    </submittedName>
</protein>
<feature type="compositionally biased region" description="Polar residues" evidence="1">
    <location>
        <begin position="627"/>
        <end position="638"/>
    </location>
</feature>
<comment type="caution">
    <text evidence="2">The sequence shown here is derived from an EMBL/GenBank/DDBJ whole genome shotgun (WGS) entry which is preliminary data.</text>
</comment>
<feature type="region of interest" description="Disordered" evidence="1">
    <location>
        <begin position="978"/>
        <end position="998"/>
    </location>
</feature>
<reference evidence="2" key="1">
    <citation type="submission" date="2023-08" db="EMBL/GenBank/DDBJ databases">
        <title>Black Yeasts Isolated from many extreme environments.</title>
        <authorList>
            <person name="Coleine C."/>
            <person name="Stajich J.E."/>
            <person name="Selbmann L."/>
        </authorList>
    </citation>
    <scope>NUCLEOTIDE SEQUENCE</scope>
    <source>
        <strain evidence="2">CCFEE 5810</strain>
    </source>
</reference>
<accession>A0AAN8A2Q5</accession>
<evidence type="ECO:0000256" key="1">
    <source>
        <dbReference type="SAM" id="MobiDB-lite"/>
    </source>
</evidence>
<dbReference type="EMBL" id="JAVRQU010000006">
    <property type="protein sequence ID" value="KAK5702023.1"/>
    <property type="molecule type" value="Genomic_DNA"/>
</dbReference>
<sequence>MFSRFFSSLWAAVNDFASHIETSNDGEEEPTLPGSWSTEQNVACIPSTSQSGNARAVAITTPKIRYTASEKQPLTSLEDSIPTSPHSAHASPLAKISLSHRQSKENSSRTATISPSPNPVSATAVDLDITTLAISGTETPPVNLTADILPGISRFARAHAPSFVVTAALGRSWRYDKVATSRGMRWFAPEGRIGEAMVENLYDLATKRDSSHIQRDITKVAPRTGAIDLLKRQRNQRNAFERQFHPEIVQEVDQDVYGLVHPDFIAQLTVLSLQLERFHLKDALRPDARTTLEQAALRVEQTLTQKQPDIGASPALPQAQEASVLPLVAILEGIASGEKVTSTTKKVVVRSRGRMIFGFGSSGYKKVTFSPKQSTATKAQVIHHSSANERPGVEDTIIVDAAPATHDPQLGVEDTAIPEQAQNDDEEMVETTTGEEIKVEADEVPHGDPAMPEQAQNDDEQMVEATTGEEIQAEAGGIPHGDVEMNQEEEEVTLEDAAIIMDVEHDDSDDDIPDAEESTEEDGSEMDVEGDSPVPDEVMEDDTAAVGVNEDLTAQNEQPAAITNDEEMPDQTQGLNTNVQELVAPAEANGNGNGGPIIAGNDVQQTTSDGGAESTGREEKAKEIVSLAQTPDLTTQGGDSPPVNDSDDDLILEDVPGIKDLAAGQNAPGIVLSNEQAHNDDSPAKEAQGRKRGRQDFDEAGSPERTDSVHENVASTASISTDQKTTLATHSTENVHEKEHPPRERERQAEGPVASTKLSGTPVKMMVSAPPKTIPDGGADAPREHKRHQRPTERDLGTETLPHVLQDVQVPLLPVPLREPPAPAQVEYPQWTPKWTRLRQSLGKKLYPSKTYKPLAELEHYEMRNTVQEWMTLSSEYLAWLALQHSYVTEDFDFMESADWVSIEQEAGIITQRCRQLLRFATHRRGFWNTALVSKRLSKLVCEQVRLMSSSLEPFCQIRNFEKYNYINKMEKAVSELDDMTEGLDEEAEEEDGGEEED</sequence>
<name>A0AAN8A2Q5_9PEZI</name>
<feature type="compositionally biased region" description="Basic and acidic residues" evidence="1">
    <location>
        <begin position="733"/>
        <end position="749"/>
    </location>
</feature>
<feature type="compositionally biased region" description="Polar residues" evidence="1">
    <location>
        <begin position="713"/>
        <end position="732"/>
    </location>
</feature>
<evidence type="ECO:0000313" key="2">
    <source>
        <dbReference type="EMBL" id="KAK5702023.1"/>
    </source>
</evidence>
<feature type="compositionally biased region" description="Polar residues" evidence="1">
    <location>
        <begin position="108"/>
        <end position="119"/>
    </location>
</feature>
<dbReference type="Proteomes" id="UP001310594">
    <property type="component" value="Unassembled WGS sequence"/>
</dbReference>
<dbReference type="AlphaFoldDB" id="A0AAN8A2Q5"/>
<feature type="compositionally biased region" description="Acidic residues" evidence="1">
    <location>
        <begin position="504"/>
        <end position="530"/>
    </location>
</feature>
<organism evidence="2 3">
    <name type="scientific">Elasticomyces elasticus</name>
    <dbReference type="NCBI Taxonomy" id="574655"/>
    <lineage>
        <taxon>Eukaryota</taxon>
        <taxon>Fungi</taxon>
        <taxon>Dikarya</taxon>
        <taxon>Ascomycota</taxon>
        <taxon>Pezizomycotina</taxon>
        <taxon>Dothideomycetes</taxon>
        <taxon>Dothideomycetidae</taxon>
        <taxon>Mycosphaerellales</taxon>
        <taxon>Teratosphaeriaceae</taxon>
        <taxon>Elasticomyces</taxon>
    </lineage>
</organism>
<feature type="region of interest" description="Disordered" evidence="1">
    <location>
        <begin position="70"/>
        <end position="119"/>
    </location>
</feature>
<feature type="compositionally biased region" description="Polar residues" evidence="1">
    <location>
        <begin position="570"/>
        <end position="580"/>
    </location>
</feature>